<feature type="non-terminal residue" evidence="1">
    <location>
        <position position="1"/>
    </location>
</feature>
<accession>A0A368VJB3</accession>
<dbReference type="SUPFAM" id="SSF50939">
    <property type="entry name" value="Sialidases"/>
    <property type="match status" value="1"/>
</dbReference>
<proteinExistence type="predicted"/>
<keyword evidence="2" id="KW-1185">Reference proteome</keyword>
<name>A0A368VJB3_9BACL</name>
<reference evidence="1 2" key="1">
    <citation type="submission" date="2018-07" db="EMBL/GenBank/DDBJ databases">
        <title>Genomic Encyclopedia of Type Strains, Phase III (KMG-III): the genomes of soil and plant-associated and newly described type strains.</title>
        <authorList>
            <person name="Whitman W."/>
        </authorList>
    </citation>
    <scope>NUCLEOTIDE SEQUENCE [LARGE SCALE GENOMIC DNA]</scope>
    <source>
        <strain evidence="1 2">CECT 7506</strain>
    </source>
</reference>
<dbReference type="InterPro" id="IPR036278">
    <property type="entry name" value="Sialidase_sf"/>
</dbReference>
<evidence type="ECO:0000313" key="1">
    <source>
        <dbReference type="EMBL" id="RCW40317.1"/>
    </source>
</evidence>
<organism evidence="1 2">
    <name type="scientific">Paenibacillus prosopidis</name>
    <dbReference type="NCBI Taxonomy" id="630520"/>
    <lineage>
        <taxon>Bacteria</taxon>
        <taxon>Bacillati</taxon>
        <taxon>Bacillota</taxon>
        <taxon>Bacilli</taxon>
        <taxon>Bacillales</taxon>
        <taxon>Paenibacillaceae</taxon>
        <taxon>Paenibacillus</taxon>
    </lineage>
</organism>
<evidence type="ECO:0008006" key="3">
    <source>
        <dbReference type="Google" id="ProtNLM"/>
    </source>
</evidence>
<comment type="caution">
    <text evidence="1">The sequence shown here is derived from an EMBL/GenBank/DDBJ whole genome shotgun (WGS) entry which is preliminary data.</text>
</comment>
<dbReference type="AlphaFoldDB" id="A0A368VJB3"/>
<dbReference type="EMBL" id="QPJD01000037">
    <property type="protein sequence ID" value="RCW40317.1"/>
    <property type="molecule type" value="Genomic_DNA"/>
</dbReference>
<dbReference type="PANTHER" id="PTHR38792:SF3">
    <property type="entry name" value="BNR_ASP-BOX REPEAT DOMAIN PROTEIN (AFU_ORTHOLOGUE AFUA_7G06430)-RELATED"/>
    <property type="match status" value="1"/>
</dbReference>
<evidence type="ECO:0000313" key="2">
    <source>
        <dbReference type="Proteomes" id="UP000252415"/>
    </source>
</evidence>
<dbReference type="Gene3D" id="2.120.10.10">
    <property type="match status" value="1"/>
</dbReference>
<protein>
    <recommendedName>
        <fullName evidence="3">BNR repeat protein</fullName>
    </recommendedName>
</protein>
<dbReference type="Proteomes" id="UP000252415">
    <property type="component" value="Unassembled WGS sequence"/>
</dbReference>
<dbReference type="PANTHER" id="PTHR38792">
    <property type="entry name" value="BNR/ASP-BOX REPEAT DOMAIN PROTEIN (AFU_ORTHOLOGUE AFUA_7G06430)-RELATED"/>
    <property type="match status" value="1"/>
</dbReference>
<sequence length="258" mass="27583">CAGNSIPSDYSKSKLDLYKSTDHGKTWSFVSSIASGGRPKSENGYTPVWEPFPLVADNKLIVYYSDQRDPKYGQKIVHQTSTDGINWGPVVDDVTSSLYIDRPGMPVVAQMGNGNYIMTYEECGVKNCNVAYKIGPDPENFGSATSVDLTTKDGLRPSSSPYVVWLPTGGPNGTLAVSAYGADRVLFLNTQNGEEGTWTVIKSNTEGGYSRGLVPMSDGHSLFVISGGPLGTDKTNSVTYGIVDLRGGNSDGIVTPTK</sequence>
<gene>
    <name evidence="1" type="ORF">DFP97_1378</name>
</gene>